<comment type="caution">
    <text evidence="1">The sequence shown here is derived from an EMBL/GenBank/DDBJ whole genome shotgun (WGS) entry which is preliminary data.</text>
</comment>
<proteinExistence type="predicted"/>
<keyword evidence="2" id="KW-1185">Reference proteome</keyword>
<dbReference type="EMBL" id="CM046389">
    <property type="protein sequence ID" value="KAI8568178.1"/>
    <property type="molecule type" value="Genomic_DNA"/>
</dbReference>
<name>A0ACC0PUF5_RHOML</name>
<gene>
    <name evidence="1" type="ORF">RHMOL_Rhmol02G0177400</name>
</gene>
<sequence length="50" mass="5783">MDRSWMSLPDRFSQPYIDGVSSFIEFAKTHSGEAREIKCPCIQGRNQDFT</sequence>
<protein>
    <submittedName>
        <fullName evidence="1">Uncharacterized protein</fullName>
    </submittedName>
</protein>
<evidence type="ECO:0000313" key="2">
    <source>
        <dbReference type="Proteomes" id="UP001062846"/>
    </source>
</evidence>
<dbReference type="Proteomes" id="UP001062846">
    <property type="component" value="Chromosome 2"/>
</dbReference>
<reference evidence="1" key="1">
    <citation type="submission" date="2022-02" db="EMBL/GenBank/DDBJ databases">
        <title>Plant Genome Project.</title>
        <authorList>
            <person name="Zhang R.-G."/>
        </authorList>
    </citation>
    <scope>NUCLEOTIDE SEQUENCE</scope>
    <source>
        <strain evidence="1">AT1</strain>
    </source>
</reference>
<organism evidence="1 2">
    <name type="scientific">Rhododendron molle</name>
    <name type="common">Chinese azalea</name>
    <name type="synonym">Azalea mollis</name>
    <dbReference type="NCBI Taxonomy" id="49168"/>
    <lineage>
        <taxon>Eukaryota</taxon>
        <taxon>Viridiplantae</taxon>
        <taxon>Streptophyta</taxon>
        <taxon>Embryophyta</taxon>
        <taxon>Tracheophyta</taxon>
        <taxon>Spermatophyta</taxon>
        <taxon>Magnoliopsida</taxon>
        <taxon>eudicotyledons</taxon>
        <taxon>Gunneridae</taxon>
        <taxon>Pentapetalae</taxon>
        <taxon>asterids</taxon>
        <taxon>Ericales</taxon>
        <taxon>Ericaceae</taxon>
        <taxon>Ericoideae</taxon>
        <taxon>Rhodoreae</taxon>
        <taxon>Rhododendron</taxon>
    </lineage>
</organism>
<evidence type="ECO:0000313" key="1">
    <source>
        <dbReference type="EMBL" id="KAI8568178.1"/>
    </source>
</evidence>
<accession>A0ACC0PUF5</accession>